<dbReference type="EMBL" id="BNBE01000003">
    <property type="protein sequence ID" value="GHG15048.1"/>
    <property type="molecule type" value="Genomic_DNA"/>
</dbReference>
<name>A0A919BUD8_STRFL</name>
<reference evidence="1" key="1">
    <citation type="journal article" date="2014" name="Int. J. Syst. Evol. Microbiol.">
        <title>Complete genome sequence of Corynebacterium casei LMG S-19264T (=DSM 44701T), isolated from a smear-ripened cheese.</title>
        <authorList>
            <consortium name="US DOE Joint Genome Institute (JGI-PGF)"/>
            <person name="Walter F."/>
            <person name="Albersmeier A."/>
            <person name="Kalinowski J."/>
            <person name="Ruckert C."/>
        </authorList>
    </citation>
    <scope>NUCLEOTIDE SEQUENCE</scope>
    <source>
        <strain evidence="1">JCM 4122</strain>
    </source>
</reference>
<evidence type="ECO:0000313" key="1">
    <source>
        <dbReference type="EMBL" id="GHG15048.1"/>
    </source>
</evidence>
<accession>A0A919BUD8</accession>
<protein>
    <submittedName>
        <fullName evidence="1">Uncharacterized protein</fullName>
    </submittedName>
</protein>
<evidence type="ECO:0000313" key="2">
    <source>
        <dbReference type="Proteomes" id="UP000632849"/>
    </source>
</evidence>
<dbReference type="Proteomes" id="UP000632849">
    <property type="component" value="Unassembled WGS sequence"/>
</dbReference>
<gene>
    <name evidence="1" type="ORF">GCM10017667_55670</name>
</gene>
<reference evidence="1" key="2">
    <citation type="submission" date="2020-09" db="EMBL/GenBank/DDBJ databases">
        <authorList>
            <person name="Sun Q."/>
            <person name="Ohkuma M."/>
        </authorList>
    </citation>
    <scope>NUCLEOTIDE SEQUENCE</scope>
    <source>
        <strain evidence="1">JCM 4122</strain>
    </source>
</reference>
<sequence>MPAYLVQHPAAQAQEDILIEDPRLQLTFQAGWAVFTDPNGVCLAIPAGQGAHIQRIDPDEEQPAPTKE</sequence>
<dbReference type="AlphaFoldDB" id="A0A919BUD8"/>
<keyword evidence="2" id="KW-1185">Reference proteome</keyword>
<comment type="caution">
    <text evidence="1">The sequence shown here is derived from an EMBL/GenBank/DDBJ whole genome shotgun (WGS) entry which is preliminary data.</text>
</comment>
<organism evidence="1 2">
    <name type="scientific">Streptomyces filamentosus</name>
    <name type="common">Streptomyces roseosporus</name>
    <dbReference type="NCBI Taxonomy" id="67294"/>
    <lineage>
        <taxon>Bacteria</taxon>
        <taxon>Bacillati</taxon>
        <taxon>Actinomycetota</taxon>
        <taxon>Actinomycetes</taxon>
        <taxon>Kitasatosporales</taxon>
        <taxon>Streptomycetaceae</taxon>
        <taxon>Streptomyces</taxon>
    </lineage>
</organism>
<dbReference type="RefSeq" id="WP_190043556.1">
    <property type="nucleotide sequence ID" value="NZ_BNBE01000003.1"/>
</dbReference>
<proteinExistence type="predicted"/>